<comment type="caution">
    <text evidence="1">The sequence shown here is derived from an EMBL/GenBank/DDBJ whole genome shotgun (WGS) entry which is preliminary data.</text>
</comment>
<organism evidence="1 2">
    <name type="scientific">Luteibacter jiangsuensis</name>
    <dbReference type="NCBI Taxonomy" id="637577"/>
    <lineage>
        <taxon>Bacteria</taxon>
        <taxon>Pseudomonadati</taxon>
        <taxon>Pseudomonadota</taxon>
        <taxon>Gammaproteobacteria</taxon>
        <taxon>Lysobacterales</taxon>
        <taxon>Rhodanobacteraceae</taxon>
        <taxon>Luteibacter</taxon>
    </lineage>
</organism>
<dbReference type="RefSeq" id="WP_167026604.1">
    <property type="nucleotide sequence ID" value="NZ_JAAQQR010000001.1"/>
</dbReference>
<keyword evidence="2" id="KW-1185">Reference proteome</keyword>
<evidence type="ECO:0000313" key="1">
    <source>
        <dbReference type="EMBL" id="NID03629.1"/>
    </source>
</evidence>
<gene>
    <name evidence="1" type="ORF">HBF26_01935</name>
</gene>
<name>A0ABX0Q106_9GAMM</name>
<proteinExistence type="predicted"/>
<protein>
    <submittedName>
        <fullName evidence="1">Uncharacterized protein</fullName>
    </submittedName>
</protein>
<evidence type="ECO:0000313" key="2">
    <source>
        <dbReference type="Proteomes" id="UP001429601"/>
    </source>
</evidence>
<dbReference type="EMBL" id="JAAQQR010000001">
    <property type="protein sequence ID" value="NID03629.1"/>
    <property type="molecule type" value="Genomic_DNA"/>
</dbReference>
<accession>A0ABX0Q106</accession>
<reference evidence="1 2" key="1">
    <citation type="journal article" date="2011" name="Curr. Microbiol.">
        <title>Luteibacter jiangsuensis sp. nov.: a methamidophos-degrading bacterium isolated from a methamidophos-manufacturing factory.</title>
        <authorList>
            <person name="Wang L."/>
            <person name="Wang G.L."/>
            <person name="Li S.P."/>
            <person name="Jiang J.D."/>
        </authorList>
    </citation>
    <scope>NUCLEOTIDE SEQUENCE [LARGE SCALE GENOMIC DNA]</scope>
    <source>
        <strain evidence="1 2">CGMCC 1.10133</strain>
    </source>
</reference>
<sequence>MCRNLPTQEISLEALGLLQALRYRDYAEAQLRANHMARCALQYDYLNVADAAEKIEALLADGHPNAMELRIALRTLTKSVGTLSRECDAPAR</sequence>
<dbReference type="Proteomes" id="UP001429601">
    <property type="component" value="Unassembled WGS sequence"/>
</dbReference>